<evidence type="ECO:0000313" key="3">
    <source>
        <dbReference type="Proteomes" id="UP000245647"/>
    </source>
</evidence>
<dbReference type="Pfam" id="PF13858">
    <property type="entry name" value="DUF4199"/>
    <property type="match status" value="1"/>
</dbReference>
<organism evidence="2 3">
    <name type="scientific">Pararcticibacter amylolyticus</name>
    <dbReference type="NCBI Taxonomy" id="2173175"/>
    <lineage>
        <taxon>Bacteria</taxon>
        <taxon>Pseudomonadati</taxon>
        <taxon>Bacteroidota</taxon>
        <taxon>Sphingobacteriia</taxon>
        <taxon>Sphingobacteriales</taxon>
        <taxon>Sphingobacteriaceae</taxon>
        <taxon>Pararcticibacter</taxon>
    </lineage>
</organism>
<gene>
    <name evidence="2" type="ORF">DDR33_18480</name>
</gene>
<feature type="transmembrane region" description="Helical" evidence="1">
    <location>
        <begin position="12"/>
        <end position="33"/>
    </location>
</feature>
<dbReference type="AlphaFoldDB" id="A0A2U2PDS1"/>
<keyword evidence="1" id="KW-0812">Transmembrane</keyword>
<dbReference type="Proteomes" id="UP000245647">
    <property type="component" value="Unassembled WGS sequence"/>
</dbReference>
<evidence type="ECO:0000256" key="1">
    <source>
        <dbReference type="SAM" id="Phobius"/>
    </source>
</evidence>
<proteinExistence type="predicted"/>
<keyword evidence="3" id="KW-1185">Reference proteome</keyword>
<feature type="transmembrane region" description="Helical" evidence="1">
    <location>
        <begin position="150"/>
        <end position="174"/>
    </location>
</feature>
<comment type="caution">
    <text evidence="2">The sequence shown here is derived from an EMBL/GenBank/DDBJ whole genome shotgun (WGS) entry which is preliminary data.</text>
</comment>
<name>A0A2U2PDS1_9SPHI</name>
<dbReference type="RefSeq" id="WP_109417285.1">
    <property type="nucleotide sequence ID" value="NZ_QEAS01000016.1"/>
</dbReference>
<dbReference type="EMBL" id="QEAS01000016">
    <property type="protein sequence ID" value="PWG79269.1"/>
    <property type="molecule type" value="Genomic_DNA"/>
</dbReference>
<feature type="transmembrane region" description="Helical" evidence="1">
    <location>
        <begin position="86"/>
        <end position="106"/>
    </location>
</feature>
<keyword evidence="1" id="KW-0472">Membrane</keyword>
<evidence type="ECO:0008006" key="4">
    <source>
        <dbReference type="Google" id="ProtNLM"/>
    </source>
</evidence>
<dbReference type="InterPro" id="IPR025250">
    <property type="entry name" value="DUF4199"/>
</dbReference>
<reference evidence="2 3" key="1">
    <citation type="submission" date="2018-04" db="EMBL/GenBank/DDBJ databases">
        <title>Pedobacter chongqingensis sp. nov., isolated from a rottenly hemp rope.</title>
        <authorList>
            <person name="Cai Y."/>
        </authorList>
    </citation>
    <scope>NUCLEOTIDE SEQUENCE [LARGE SCALE GENOMIC DNA]</scope>
    <source>
        <strain evidence="2 3">FJ4-8</strain>
    </source>
</reference>
<feature type="transmembrane region" description="Helical" evidence="1">
    <location>
        <begin position="48"/>
        <end position="65"/>
    </location>
</feature>
<dbReference type="OrthoDB" id="1122768at2"/>
<evidence type="ECO:0000313" key="2">
    <source>
        <dbReference type="EMBL" id="PWG79269.1"/>
    </source>
</evidence>
<accession>A0A2U2PDS1</accession>
<sequence>METTDIKPNKIAFQSALAYSLYSILLIYVLYFMGVDMNKADLSTGTKVITWLLSYLPFLGAIMYAQKYHRDEQLGGSISFGRAFSTGFRVSLISGLIIGVFMVLYYKVLNTNAFDAVMNATEEAMLNNPSMGDSQRETAMSMTRNWFGPMALVGTIIGMAIVGSILSLIGAAILKKEAPVFIDEVED</sequence>
<keyword evidence="1" id="KW-1133">Transmembrane helix</keyword>
<protein>
    <recommendedName>
        <fullName evidence="4">DUF4199 domain-containing protein</fullName>
    </recommendedName>
</protein>